<evidence type="ECO:0000259" key="3">
    <source>
        <dbReference type="Pfam" id="PF00144"/>
    </source>
</evidence>
<dbReference type="Pfam" id="PF00144">
    <property type="entry name" value="Beta-lactamase"/>
    <property type="match status" value="1"/>
</dbReference>
<feature type="domain" description="Beta-lactamase-related" evidence="3">
    <location>
        <begin position="56"/>
        <end position="363"/>
    </location>
</feature>
<dbReference type="Gene3D" id="3.40.710.10">
    <property type="entry name" value="DD-peptidase/beta-lactamase superfamily"/>
    <property type="match status" value="1"/>
</dbReference>
<dbReference type="EMBL" id="DWWS01000070">
    <property type="protein sequence ID" value="HJC25710.1"/>
    <property type="molecule type" value="Genomic_DNA"/>
</dbReference>
<evidence type="ECO:0000256" key="2">
    <source>
        <dbReference type="ARBA" id="ARBA00023136"/>
    </source>
</evidence>
<proteinExistence type="predicted"/>
<protein>
    <submittedName>
        <fullName evidence="4">Beta-lactamase family protein</fullName>
    </submittedName>
</protein>
<gene>
    <name evidence="4" type="ORF">H9761_18775</name>
</gene>
<dbReference type="Proteomes" id="UP000823891">
    <property type="component" value="Unassembled WGS sequence"/>
</dbReference>
<dbReference type="GO" id="GO:0016020">
    <property type="term" value="C:membrane"/>
    <property type="evidence" value="ECO:0007669"/>
    <property type="project" value="UniProtKB-SubCell"/>
</dbReference>
<evidence type="ECO:0000256" key="1">
    <source>
        <dbReference type="ARBA" id="ARBA00004370"/>
    </source>
</evidence>
<comment type="caution">
    <text evidence="4">The sequence shown here is derived from an EMBL/GenBank/DDBJ whole genome shotgun (WGS) entry which is preliminary data.</text>
</comment>
<reference evidence="4" key="2">
    <citation type="submission" date="2021-04" db="EMBL/GenBank/DDBJ databases">
        <authorList>
            <person name="Gilroy R."/>
        </authorList>
    </citation>
    <scope>NUCLEOTIDE SEQUENCE</scope>
    <source>
        <strain evidence="4">USAMLcec2-132</strain>
    </source>
</reference>
<evidence type="ECO:0000313" key="4">
    <source>
        <dbReference type="EMBL" id="HJC25710.1"/>
    </source>
</evidence>
<dbReference type="InterPro" id="IPR050491">
    <property type="entry name" value="AmpC-like"/>
</dbReference>
<reference evidence="4" key="1">
    <citation type="journal article" date="2021" name="PeerJ">
        <title>Extensive microbial diversity within the chicken gut microbiome revealed by metagenomics and culture.</title>
        <authorList>
            <person name="Gilroy R."/>
            <person name="Ravi A."/>
            <person name="Getino M."/>
            <person name="Pursley I."/>
            <person name="Horton D.L."/>
            <person name="Alikhan N.F."/>
            <person name="Baker D."/>
            <person name="Gharbi K."/>
            <person name="Hall N."/>
            <person name="Watson M."/>
            <person name="Adriaenssens E.M."/>
            <person name="Foster-Nyarko E."/>
            <person name="Jarju S."/>
            <person name="Secka A."/>
            <person name="Antonio M."/>
            <person name="Oren A."/>
            <person name="Chaudhuri R.R."/>
            <person name="La Ragione R."/>
            <person name="Hildebrand F."/>
            <person name="Pallen M.J."/>
        </authorList>
    </citation>
    <scope>NUCLEOTIDE SEQUENCE</scope>
    <source>
        <strain evidence="4">USAMLcec2-132</strain>
    </source>
</reference>
<dbReference type="InterPro" id="IPR012338">
    <property type="entry name" value="Beta-lactam/transpept-like"/>
</dbReference>
<organism evidence="4 5">
    <name type="scientific">Candidatus Eisenbergiella merdavium</name>
    <dbReference type="NCBI Taxonomy" id="2838551"/>
    <lineage>
        <taxon>Bacteria</taxon>
        <taxon>Bacillati</taxon>
        <taxon>Bacillota</taxon>
        <taxon>Clostridia</taxon>
        <taxon>Lachnospirales</taxon>
        <taxon>Lachnospiraceae</taxon>
        <taxon>Eisenbergiella</taxon>
    </lineage>
</organism>
<dbReference type="AlphaFoldDB" id="A0A9D2SSD9"/>
<keyword evidence="2" id="KW-0472">Membrane</keyword>
<dbReference type="SUPFAM" id="SSF56601">
    <property type="entry name" value="beta-lactamase/transpeptidase-like"/>
    <property type="match status" value="1"/>
</dbReference>
<dbReference type="PANTHER" id="PTHR46825:SF11">
    <property type="entry name" value="PENICILLIN-BINDING PROTEIN 4"/>
    <property type="match status" value="1"/>
</dbReference>
<accession>A0A9D2SSD9</accession>
<evidence type="ECO:0000313" key="5">
    <source>
        <dbReference type="Proteomes" id="UP000823891"/>
    </source>
</evidence>
<sequence>MEKINASSILRPDAPERLRSLFDACGMKKADSKKAASGKAFSENSVSGNAISGKDFSGVALLTSPEGPVFSYACGYENLTYGIENRLDTAFDTASITKLFTAAGIVLLESRGMLGLEERIHSILDLGGTQIPEDVKLVHLLTHTSGIADDADEESGEDYSALFVDTPNYSFRQNRDFLKNFVHKKPNFKPGEQIRYNNCAFILLGLAIEKLTGKDYRTFITEEIFRPFGMMNSFFAAKEETGRRFAEGYFYGEDGSLKKNIYSFPPIGTADSGAYTTAEDLDRFWRYVNDSPVFHKMLLPHTERKREQGEYRYTVGLGAELLERDGKIFRAWKEGSNDGVCNITVFYPEAGLTFTILGNVDANVWRLHAEAERQMFCGR</sequence>
<dbReference type="InterPro" id="IPR001466">
    <property type="entry name" value="Beta-lactam-related"/>
</dbReference>
<dbReference type="PANTHER" id="PTHR46825">
    <property type="entry name" value="D-ALANYL-D-ALANINE-CARBOXYPEPTIDASE/ENDOPEPTIDASE AMPH"/>
    <property type="match status" value="1"/>
</dbReference>
<comment type="subcellular location">
    <subcellularLocation>
        <location evidence="1">Membrane</location>
    </subcellularLocation>
</comment>
<name>A0A9D2SSD9_9FIRM</name>